<dbReference type="Proteomes" id="UP001162060">
    <property type="component" value="Unassembled WGS sequence"/>
</dbReference>
<comment type="caution">
    <text evidence="1">The sequence shown here is derived from an EMBL/GenBank/DDBJ whole genome shotgun (WGS) entry which is preliminary data.</text>
</comment>
<sequence length="85" mass="9990">MLNAITNLRSIYQLQERVFSYVLTESSDVSRRTGVRDPPSCLATVDDRASEQDNLLLLFHITLVQDTRNERKRQYFRDEVYDLGH</sequence>
<organism evidence="1 2">
    <name type="scientific">Peronospora matthiolae</name>
    <dbReference type="NCBI Taxonomy" id="2874970"/>
    <lineage>
        <taxon>Eukaryota</taxon>
        <taxon>Sar</taxon>
        <taxon>Stramenopiles</taxon>
        <taxon>Oomycota</taxon>
        <taxon>Peronosporomycetes</taxon>
        <taxon>Peronosporales</taxon>
        <taxon>Peronosporaceae</taxon>
        <taxon>Peronospora</taxon>
    </lineage>
</organism>
<accession>A0AAV1V1T7</accession>
<evidence type="ECO:0000313" key="1">
    <source>
        <dbReference type="EMBL" id="CAK7940242.1"/>
    </source>
</evidence>
<protein>
    <submittedName>
        <fullName evidence="1">Uncharacterized protein</fullName>
    </submittedName>
</protein>
<name>A0AAV1V1T7_9STRA</name>
<dbReference type="EMBL" id="CAKLBY020000256">
    <property type="protein sequence ID" value="CAK7940242.1"/>
    <property type="molecule type" value="Genomic_DNA"/>
</dbReference>
<evidence type="ECO:0000313" key="2">
    <source>
        <dbReference type="Proteomes" id="UP001162060"/>
    </source>
</evidence>
<reference evidence="1" key="1">
    <citation type="submission" date="2024-01" db="EMBL/GenBank/DDBJ databases">
        <authorList>
            <person name="Webb A."/>
        </authorList>
    </citation>
    <scope>NUCLEOTIDE SEQUENCE</scope>
    <source>
        <strain evidence="1">Pm1</strain>
    </source>
</reference>
<dbReference type="AlphaFoldDB" id="A0AAV1V1T7"/>
<proteinExistence type="predicted"/>
<gene>
    <name evidence="1" type="ORF">PM001_LOCUS25392</name>
</gene>